<dbReference type="PANTHER" id="PTHR30400:SF0">
    <property type="entry name" value="BIOSYNTHETIC PEPTIDOGLYCAN TRANSGLYCOSYLASE"/>
    <property type="match status" value="1"/>
</dbReference>
<evidence type="ECO:0000256" key="7">
    <source>
        <dbReference type="ARBA" id="ARBA00022984"/>
    </source>
</evidence>
<gene>
    <name evidence="11" type="primary">mtgA</name>
    <name evidence="14" type="ORF">AMPC_06020</name>
</gene>
<comment type="subcellular location">
    <subcellularLocation>
        <location evidence="11">Cell membrane</location>
        <topology evidence="11">Single-pass membrane protein</topology>
    </subcellularLocation>
</comment>
<dbReference type="SUPFAM" id="SSF53955">
    <property type="entry name" value="Lysozyme-like"/>
    <property type="match status" value="1"/>
</dbReference>
<evidence type="ECO:0000256" key="2">
    <source>
        <dbReference type="ARBA" id="ARBA00022519"/>
    </source>
</evidence>
<keyword evidence="8 11" id="KW-1133">Transmembrane helix</keyword>
<dbReference type="EC" id="2.4.99.28" evidence="11"/>
<dbReference type="InterPro" id="IPR001264">
    <property type="entry name" value="Glyco_trans_51"/>
</dbReference>
<comment type="catalytic activity">
    <reaction evidence="11">
        <text>[GlcNAc-(1-&gt;4)-Mur2Ac(oyl-L-Ala-gamma-D-Glu-L-Lys-D-Ala-D-Ala)](n)-di-trans,octa-cis-undecaprenyl diphosphate + beta-D-GlcNAc-(1-&gt;4)-Mur2Ac(oyl-L-Ala-gamma-D-Glu-L-Lys-D-Ala-D-Ala)-di-trans,octa-cis-undecaprenyl diphosphate = [GlcNAc-(1-&gt;4)-Mur2Ac(oyl-L-Ala-gamma-D-Glu-L-Lys-D-Ala-D-Ala)](n+1)-di-trans,octa-cis-undecaprenyl diphosphate + di-trans,octa-cis-undecaprenyl diphosphate + H(+)</text>
        <dbReference type="Rhea" id="RHEA:23708"/>
        <dbReference type="Rhea" id="RHEA-COMP:9602"/>
        <dbReference type="Rhea" id="RHEA-COMP:9603"/>
        <dbReference type="ChEBI" id="CHEBI:15378"/>
        <dbReference type="ChEBI" id="CHEBI:58405"/>
        <dbReference type="ChEBI" id="CHEBI:60033"/>
        <dbReference type="ChEBI" id="CHEBI:78435"/>
        <dbReference type="EC" id="2.4.99.28"/>
    </reaction>
</comment>
<evidence type="ECO:0000256" key="5">
    <source>
        <dbReference type="ARBA" id="ARBA00022692"/>
    </source>
</evidence>
<comment type="pathway">
    <text evidence="11">Cell wall biogenesis; peptidoglycan biosynthesis.</text>
</comment>
<evidence type="ECO:0000256" key="12">
    <source>
        <dbReference type="SAM" id="MobiDB-lite"/>
    </source>
</evidence>
<keyword evidence="5 11" id="KW-0812">Transmembrane</keyword>
<dbReference type="Pfam" id="PF00912">
    <property type="entry name" value="Transgly"/>
    <property type="match status" value="1"/>
</dbReference>
<name>A0ABN6N2Q1_9BACT</name>
<evidence type="ECO:0000256" key="8">
    <source>
        <dbReference type="ARBA" id="ARBA00022989"/>
    </source>
</evidence>
<keyword evidence="1 11" id="KW-1003">Cell membrane</keyword>
<dbReference type="EMBL" id="AP025592">
    <property type="protein sequence ID" value="BDG07489.1"/>
    <property type="molecule type" value="Genomic_DNA"/>
</dbReference>
<comment type="function">
    <text evidence="11">Peptidoglycan polymerase that catalyzes glycan chain elongation from lipid-linked precursors.</text>
</comment>
<dbReference type="InterPro" id="IPR011812">
    <property type="entry name" value="Pep_trsgly"/>
</dbReference>
<keyword evidence="6 11" id="KW-0133">Cell shape</keyword>
<evidence type="ECO:0000256" key="10">
    <source>
        <dbReference type="ARBA" id="ARBA00023316"/>
    </source>
</evidence>
<proteinExistence type="inferred from homology"/>
<organism evidence="14 15">
    <name type="scientific">Anaeromyxobacter paludicola</name>
    <dbReference type="NCBI Taxonomy" id="2918171"/>
    <lineage>
        <taxon>Bacteria</taxon>
        <taxon>Pseudomonadati</taxon>
        <taxon>Myxococcota</taxon>
        <taxon>Myxococcia</taxon>
        <taxon>Myxococcales</taxon>
        <taxon>Cystobacterineae</taxon>
        <taxon>Anaeromyxobacteraceae</taxon>
        <taxon>Anaeromyxobacter</taxon>
    </lineage>
</organism>
<evidence type="ECO:0000256" key="11">
    <source>
        <dbReference type="HAMAP-Rule" id="MF_00766"/>
    </source>
</evidence>
<dbReference type="Proteomes" id="UP001162734">
    <property type="component" value="Chromosome"/>
</dbReference>
<dbReference type="PANTHER" id="PTHR30400">
    <property type="entry name" value="MONOFUNCTIONAL BIOSYNTHETIC PEPTIDOGLYCAN TRANSGLYCOSYLASE"/>
    <property type="match status" value="1"/>
</dbReference>
<protein>
    <recommendedName>
        <fullName evidence="11">Biosynthetic peptidoglycan transglycosylase</fullName>
        <ecNumber evidence="11">2.4.99.28</ecNumber>
    </recommendedName>
    <alternativeName>
        <fullName evidence="11">Glycan polymerase</fullName>
    </alternativeName>
    <alternativeName>
        <fullName evidence="11">Peptidoglycan glycosyltransferase MtgA</fullName>
        <shortName evidence="11">PGT</shortName>
    </alternativeName>
</protein>
<keyword evidence="2" id="KW-0997">Cell inner membrane</keyword>
<reference evidence="15" key="1">
    <citation type="journal article" date="2022" name="Int. J. Syst. Evol. Microbiol.">
        <title>Anaeromyxobacter oryzae sp. nov., Anaeromyxobacter diazotrophicus sp. nov. and Anaeromyxobacter paludicola sp. nov., isolated from paddy soils.</title>
        <authorList>
            <person name="Itoh H."/>
            <person name="Xu Z."/>
            <person name="Mise K."/>
            <person name="Masuda Y."/>
            <person name="Ushijima N."/>
            <person name="Hayakawa C."/>
            <person name="Shiratori Y."/>
            <person name="Senoo K."/>
        </authorList>
    </citation>
    <scope>NUCLEOTIDE SEQUENCE [LARGE SCALE GENOMIC DNA]</scope>
    <source>
        <strain evidence="15">Red630</strain>
    </source>
</reference>
<keyword evidence="10 11" id="KW-0961">Cell wall biogenesis/degradation</keyword>
<evidence type="ECO:0000256" key="9">
    <source>
        <dbReference type="ARBA" id="ARBA00023136"/>
    </source>
</evidence>
<evidence type="ECO:0000256" key="4">
    <source>
        <dbReference type="ARBA" id="ARBA00022679"/>
    </source>
</evidence>
<evidence type="ECO:0000259" key="13">
    <source>
        <dbReference type="Pfam" id="PF00912"/>
    </source>
</evidence>
<feature type="region of interest" description="Disordered" evidence="12">
    <location>
        <begin position="233"/>
        <end position="274"/>
    </location>
</feature>
<evidence type="ECO:0000256" key="3">
    <source>
        <dbReference type="ARBA" id="ARBA00022676"/>
    </source>
</evidence>
<keyword evidence="3 11" id="KW-0328">Glycosyltransferase</keyword>
<dbReference type="InterPro" id="IPR023346">
    <property type="entry name" value="Lysozyme-like_dom_sf"/>
</dbReference>
<evidence type="ECO:0000313" key="14">
    <source>
        <dbReference type="EMBL" id="BDG07489.1"/>
    </source>
</evidence>
<keyword evidence="9 11" id="KW-0472">Membrane</keyword>
<dbReference type="Gene3D" id="1.10.3810.10">
    <property type="entry name" value="Biosynthetic peptidoglycan transglycosylase-like"/>
    <property type="match status" value="1"/>
</dbReference>
<evidence type="ECO:0000313" key="15">
    <source>
        <dbReference type="Proteomes" id="UP001162734"/>
    </source>
</evidence>
<evidence type="ECO:0000256" key="6">
    <source>
        <dbReference type="ARBA" id="ARBA00022960"/>
    </source>
</evidence>
<keyword evidence="4 11" id="KW-0808">Transferase</keyword>
<sequence>MAPRLSIRALVLLALAGLAALAAGLWLTLPDPRPLAAKPPRTTAVIEQRRREAEAAGRPFRPRLAWVPLERISPRLVAAVLASEDARFFGHGPFDWDAIQLAAEKDWEERRFARGASTITQQLAKNLYLGTEKSLWRKGREALIATRMERDLKKRRILALYLNVAEWGDGVFGAEAGARARFGVSAAGLSTAQAAVMAAMLPAPRRCDLHHPSRWLKRRARHVLRELVASGRVGPGEAQAARDELERILGEAPRAPLAEPPPDDGPDEPPPDDV</sequence>
<accession>A0ABN6N2Q1</accession>
<evidence type="ECO:0000256" key="1">
    <source>
        <dbReference type="ARBA" id="ARBA00022475"/>
    </source>
</evidence>
<keyword evidence="15" id="KW-1185">Reference proteome</keyword>
<dbReference type="NCBIfam" id="TIGR02070">
    <property type="entry name" value="mono_pep_trsgly"/>
    <property type="match status" value="1"/>
</dbReference>
<dbReference type="HAMAP" id="MF_00766">
    <property type="entry name" value="PGT_MtgA"/>
    <property type="match status" value="1"/>
</dbReference>
<dbReference type="InterPro" id="IPR036950">
    <property type="entry name" value="PBP_transglycosylase"/>
</dbReference>
<dbReference type="RefSeq" id="WP_248344254.1">
    <property type="nucleotide sequence ID" value="NZ_AP025592.1"/>
</dbReference>
<feature type="compositionally biased region" description="Acidic residues" evidence="12">
    <location>
        <begin position="261"/>
        <end position="274"/>
    </location>
</feature>
<feature type="domain" description="Glycosyl transferase family 51" evidence="13">
    <location>
        <begin position="63"/>
        <end position="227"/>
    </location>
</feature>
<feature type="compositionally biased region" description="Basic and acidic residues" evidence="12">
    <location>
        <begin position="240"/>
        <end position="249"/>
    </location>
</feature>
<comment type="similarity">
    <text evidence="11">Belongs to the glycosyltransferase 51 family.</text>
</comment>
<keyword evidence="7 11" id="KW-0573">Peptidoglycan synthesis</keyword>